<reference evidence="2 3" key="1">
    <citation type="journal article" date="2011" name="PLoS Pathog.">
        <title>Endophytic Life Strategies Decoded by Genome and Transcriptome Analyses of the Mutualistic Root Symbiont Piriformospora indica.</title>
        <authorList>
            <person name="Zuccaro A."/>
            <person name="Lahrmann U."/>
            <person name="Guldener U."/>
            <person name="Langen G."/>
            <person name="Pfiffi S."/>
            <person name="Biedenkopf D."/>
            <person name="Wong P."/>
            <person name="Samans B."/>
            <person name="Grimm C."/>
            <person name="Basiewicz M."/>
            <person name="Murat C."/>
            <person name="Martin F."/>
            <person name="Kogel K.H."/>
        </authorList>
    </citation>
    <scope>NUCLEOTIDE SEQUENCE [LARGE SCALE GENOMIC DNA]</scope>
    <source>
        <strain evidence="2 3">DSM 11827</strain>
    </source>
</reference>
<gene>
    <name evidence="2" type="ORF">PIIN_08303</name>
</gene>
<name>G4TSQ7_SERID</name>
<dbReference type="Proteomes" id="UP000007148">
    <property type="component" value="Unassembled WGS sequence"/>
</dbReference>
<dbReference type="HOGENOM" id="CLU_1768827_0_0_1"/>
<dbReference type="EMBL" id="CAFZ01000305">
    <property type="protein sequence ID" value="CCA74350.1"/>
    <property type="molecule type" value="Genomic_DNA"/>
</dbReference>
<evidence type="ECO:0000313" key="3">
    <source>
        <dbReference type="Proteomes" id="UP000007148"/>
    </source>
</evidence>
<sequence>MTLLDQVHVSSRSKVLPTPPRHTPWYQDALWVLPSSPLALLYLRFQSTSLYPREPESCEETTLDIRQPPFAKNITKMGNNTTTISPPGSPPIGPVNLDNPPKQRTTALPIFHVSATPSSGPRGRGESDTCRISLAVFSSEEAYRRFF</sequence>
<organism evidence="2 3">
    <name type="scientific">Serendipita indica (strain DSM 11827)</name>
    <name type="common">Root endophyte fungus</name>
    <name type="synonym">Piriformospora indica</name>
    <dbReference type="NCBI Taxonomy" id="1109443"/>
    <lineage>
        <taxon>Eukaryota</taxon>
        <taxon>Fungi</taxon>
        <taxon>Dikarya</taxon>
        <taxon>Basidiomycota</taxon>
        <taxon>Agaricomycotina</taxon>
        <taxon>Agaricomycetes</taxon>
        <taxon>Sebacinales</taxon>
        <taxon>Serendipitaceae</taxon>
        <taxon>Serendipita</taxon>
    </lineage>
</organism>
<accession>G4TSQ7</accession>
<feature type="region of interest" description="Disordered" evidence="1">
    <location>
        <begin position="53"/>
        <end position="103"/>
    </location>
</feature>
<proteinExistence type="predicted"/>
<protein>
    <submittedName>
        <fullName evidence="2">Uncharacterized protein</fullName>
    </submittedName>
</protein>
<dbReference type="InParanoid" id="G4TSQ7"/>
<keyword evidence="3" id="KW-1185">Reference proteome</keyword>
<evidence type="ECO:0000256" key="1">
    <source>
        <dbReference type="SAM" id="MobiDB-lite"/>
    </source>
</evidence>
<comment type="caution">
    <text evidence="2">The sequence shown here is derived from an EMBL/GenBank/DDBJ whole genome shotgun (WGS) entry which is preliminary data.</text>
</comment>
<dbReference type="AlphaFoldDB" id="G4TSQ7"/>
<evidence type="ECO:0000313" key="2">
    <source>
        <dbReference type="EMBL" id="CCA74350.1"/>
    </source>
</evidence>